<protein>
    <recommendedName>
        <fullName evidence="2">histidine kinase</fullName>
        <ecNumber evidence="2">2.7.13.3</ecNumber>
    </recommendedName>
</protein>
<keyword evidence="10" id="KW-1185">Reference proteome</keyword>
<dbReference type="PANTHER" id="PTHR43642">
    <property type="entry name" value="HYBRID SIGNAL TRANSDUCTION HISTIDINE KINASE G"/>
    <property type="match status" value="1"/>
</dbReference>
<dbReference type="InterPro" id="IPR036890">
    <property type="entry name" value="HATPase_C_sf"/>
</dbReference>
<dbReference type="InterPro" id="IPR005467">
    <property type="entry name" value="His_kinase_dom"/>
</dbReference>
<dbReference type="InterPro" id="IPR000719">
    <property type="entry name" value="Prot_kinase_dom"/>
</dbReference>
<dbReference type="EMBL" id="CP043494">
    <property type="protein sequence ID" value="WNG43954.1"/>
    <property type="molecule type" value="Genomic_DNA"/>
</dbReference>
<dbReference type="SUPFAM" id="SSF55781">
    <property type="entry name" value="GAF domain-like"/>
    <property type="match status" value="1"/>
</dbReference>
<dbReference type="InterPro" id="IPR011009">
    <property type="entry name" value="Kinase-like_dom_sf"/>
</dbReference>
<dbReference type="Pfam" id="PF00069">
    <property type="entry name" value="Pkinase"/>
    <property type="match status" value="1"/>
</dbReference>
<keyword evidence="3" id="KW-0597">Phosphoprotein</keyword>
<dbReference type="PRINTS" id="PR00344">
    <property type="entry name" value="BCTRLSENSOR"/>
</dbReference>
<gene>
    <name evidence="9" type="ORF">F0U60_07500</name>
</gene>
<accession>A0ABY9WLB6</accession>
<reference evidence="9 10" key="1">
    <citation type="submission" date="2019-08" db="EMBL/GenBank/DDBJ databases">
        <title>Archangium and Cystobacter genomes.</title>
        <authorList>
            <person name="Chen I.-C.K."/>
            <person name="Wielgoss S."/>
        </authorList>
    </citation>
    <scope>NUCLEOTIDE SEQUENCE [LARGE SCALE GENOMIC DNA]</scope>
    <source>
        <strain evidence="9 10">Cbm 6</strain>
    </source>
</reference>
<evidence type="ECO:0000256" key="5">
    <source>
        <dbReference type="SAM" id="MobiDB-lite"/>
    </source>
</evidence>
<dbReference type="Pfam" id="PF02518">
    <property type="entry name" value="HATPase_c"/>
    <property type="match status" value="1"/>
</dbReference>
<name>A0ABY9WLB6_9BACT</name>
<dbReference type="Pfam" id="PF01590">
    <property type="entry name" value="GAF"/>
    <property type="match status" value="1"/>
</dbReference>
<dbReference type="SUPFAM" id="SSF56112">
    <property type="entry name" value="Protein kinase-like (PK-like)"/>
    <property type="match status" value="1"/>
</dbReference>
<dbReference type="Gene3D" id="3.30.565.10">
    <property type="entry name" value="Histidine kinase-like ATPase, C-terminal domain"/>
    <property type="match status" value="1"/>
</dbReference>
<feature type="compositionally biased region" description="Low complexity" evidence="5">
    <location>
        <begin position="1310"/>
        <end position="1332"/>
    </location>
</feature>
<dbReference type="PANTHER" id="PTHR43642:SF1">
    <property type="entry name" value="HYBRID SIGNAL TRANSDUCTION HISTIDINE KINASE G"/>
    <property type="match status" value="1"/>
</dbReference>
<dbReference type="InterPro" id="IPR027417">
    <property type="entry name" value="P-loop_NTPase"/>
</dbReference>
<keyword evidence="6" id="KW-1133">Transmembrane helix</keyword>
<organism evidence="9 10">
    <name type="scientific">Archangium minus</name>
    <dbReference type="NCBI Taxonomy" id="83450"/>
    <lineage>
        <taxon>Bacteria</taxon>
        <taxon>Pseudomonadati</taxon>
        <taxon>Myxococcota</taxon>
        <taxon>Myxococcia</taxon>
        <taxon>Myxococcales</taxon>
        <taxon>Cystobacterineae</taxon>
        <taxon>Archangiaceae</taxon>
        <taxon>Archangium</taxon>
    </lineage>
</organism>
<dbReference type="CDD" id="cd14014">
    <property type="entry name" value="STKc_PknB_like"/>
    <property type="match status" value="1"/>
</dbReference>
<dbReference type="RefSeq" id="WP_395815852.1">
    <property type="nucleotide sequence ID" value="NZ_CP043494.1"/>
</dbReference>
<evidence type="ECO:0000256" key="1">
    <source>
        <dbReference type="ARBA" id="ARBA00000085"/>
    </source>
</evidence>
<keyword evidence="6" id="KW-0812">Transmembrane</keyword>
<evidence type="ECO:0000256" key="2">
    <source>
        <dbReference type="ARBA" id="ARBA00012438"/>
    </source>
</evidence>
<dbReference type="PROSITE" id="PS50109">
    <property type="entry name" value="HIS_KIN"/>
    <property type="match status" value="1"/>
</dbReference>
<comment type="catalytic activity">
    <reaction evidence="1">
        <text>ATP + protein L-histidine = ADP + protein N-phospho-L-histidine.</text>
        <dbReference type="EC" id="2.7.13.3"/>
    </reaction>
</comment>
<proteinExistence type="predicted"/>
<dbReference type="Pfam" id="PF13191">
    <property type="entry name" value="AAA_16"/>
    <property type="match status" value="1"/>
</dbReference>
<evidence type="ECO:0000256" key="6">
    <source>
        <dbReference type="SAM" id="Phobius"/>
    </source>
</evidence>
<dbReference type="Gene3D" id="3.30.450.40">
    <property type="match status" value="1"/>
</dbReference>
<dbReference type="SMART" id="SM00065">
    <property type="entry name" value="GAF"/>
    <property type="match status" value="1"/>
</dbReference>
<evidence type="ECO:0000259" key="7">
    <source>
        <dbReference type="PROSITE" id="PS50011"/>
    </source>
</evidence>
<dbReference type="PROSITE" id="PS50011">
    <property type="entry name" value="PROTEIN_KINASE_DOM"/>
    <property type="match status" value="1"/>
</dbReference>
<dbReference type="InterPro" id="IPR041664">
    <property type="entry name" value="AAA_16"/>
</dbReference>
<dbReference type="InterPro" id="IPR003594">
    <property type="entry name" value="HATPase_dom"/>
</dbReference>
<dbReference type="SUPFAM" id="SSF55874">
    <property type="entry name" value="ATPase domain of HSP90 chaperone/DNA topoisomerase II/histidine kinase"/>
    <property type="match status" value="1"/>
</dbReference>
<dbReference type="Gene3D" id="1.10.287.130">
    <property type="match status" value="1"/>
</dbReference>
<dbReference type="SUPFAM" id="SSF47384">
    <property type="entry name" value="Homodimeric domain of signal transducing histidine kinase"/>
    <property type="match status" value="1"/>
</dbReference>
<dbReference type="CDD" id="cd00082">
    <property type="entry name" value="HisKA"/>
    <property type="match status" value="1"/>
</dbReference>
<keyword evidence="4" id="KW-0175">Coiled coil</keyword>
<feature type="region of interest" description="Disordered" evidence="5">
    <location>
        <begin position="1309"/>
        <end position="1332"/>
    </location>
</feature>
<dbReference type="Gene3D" id="3.40.50.300">
    <property type="entry name" value="P-loop containing nucleotide triphosphate hydrolases"/>
    <property type="match status" value="1"/>
</dbReference>
<evidence type="ECO:0000313" key="9">
    <source>
        <dbReference type="EMBL" id="WNG43954.1"/>
    </source>
</evidence>
<feature type="coiled-coil region" evidence="4">
    <location>
        <begin position="1503"/>
        <end position="1537"/>
    </location>
</feature>
<dbReference type="InterPro" id="IPR003661">
    <property type="entry name" value="HisK_dim/P_dom"/>
</dbReference>
<feature type="transmembrane region" description="Helical" evidence="6">
    <location>
        <begin position="954"/>
        <end position="973"/>
    </location>
</feature>
<dbReference type="SUPFAM" id="SSF52540">
    <property type="entry name" value="P-loop containing nucleoside triphosphate hydrolases"/>
    <property type="match status" value="1"/>
</dbReference>
<dbReference type="Gene3D" id="1.10.510.10">
    <property type="entry name" value="Transferase(Phosphotransferase) domain 1"/>
    <property type="match status" value="1"/>
</dbReference>
<evidence type="ECO:0000313" key="10">
    <source>
        <dbReference type="Proteomes" id="UP001611383"/>
    </source>
</evidence>
<evidence type="ECO:0000256" key="4">
    <source>
        <dbReference type="SAM" id="Coils"/>
    </source>
</evidence>
<feature type="transmembrane region" description="Helical" evidence="6">
    <location>
        <begin position="917"/>
        <end position="942"/>
    </location>
</feature>
<dbReference type="SMART" id="SM00387">
    <property type="entry name" value="HATPase_c"/>
    <property type="match status" value="1"/>
</dbReference>
<dbReference type="InterPro" id="IPR036097">
    <property type="entry name" value="HisK_dim/P_sf"/>
</dbReference>
<keyword evidence="6" id="KW-0472">Membrane</keyword>
<dbReference type="SMART" id="SM00388">
    <property type="entry name" value="HisKA"/>
    <property type="match status" value="1"/>
</dbReference>
<feature type="domain" description="Histidine kinase" evidence="8">
    <location>
        <begin position="1546"/>
        <end position="1794"/>
    </location>
</feature>
<dbReference type="InterPro" id="IPR004358">
    <property type="entry name" value="Sig_transdc_His_kin-like_C"/>
</dbReference>
<dbReference type="InterPro" id="IPR029016">
    <property type="entry name" value="GAF-like_dom_sf"/>
</dbReference>
<dbReference type="InterPro" id="IPR053159">
    <property type="entry name" value="Hybrid_Histidine_Kinase"/>
</dbReference>
<dbReference type="InterPro" id="IPR003018">
    <property type="entry name" value="GAF"/>
</dbReference>
<sequence>MNPIAGYSVRETLFTSAKSLIYRATRTADARPVILKVLNTEFPSTEQVARLHREYRLTRELAMEGIIEVLALERFGTSVAIVLEDFGAESLVRILKGRPMELPRFLELALRLAEFLGRVHRRHVIHKDINPSNIIWNPSTDELKLIDFGIATELSHEAPAVFGPKGLEGSLPYVSPEATGRMNRSIDYRTDFYSLGVTFYELLTGQLPFTATDPMELVHCHIARVPVPPRELVPGIPAVVSDIVLRLMSKRAEDRYQSAFTLVRDLRRCLEELRATGTISSFELGRGDISERLQLPQKLYGRQRESEQLLAIFDRVAEGRAELVLVAGYSGIGKSALVHEVHRPIAKRRGYFISGKFDQLSRNIPYESLIQAIQELVRQLLSEPAERLAHWREKLLDALGPNASVIIDVISEVEFIVGPQPKAPELPPLEAQNRFRRVFERFVRTFAGPEHPLVVFLDDLQWADLPSLELLEQLLTDASMKHLLLIGAYRDNEIDAAHPLFATLAGLDSAGAITSTISLGPLERAHCIEFLADTLNRAPADVEPLADICLRKTAGNPFFMGQFLLSLYKEGMIRFDSQAGGWTWDMDRIPHSPMTDNVVALMESKIQKLPEEAQRVIKLAACIGNTFELKTLALVEAGTPQQLADSLWAGLREGLLLPLGDAYKFIEDHSAAADFVMERKDTGAQAASETRAAYRFLHDRVQQAARSLLPNLERCEIHLRIGRLMRSGLNPAEQDEALFTIVGHLNLGSELLGQQEERDELAALNLAAGRKAQSSAAHVAALGYFEAGLSLLGEERWTRRYELALQLHTQAAEASFLSRNFQRMEHHASEVLAHAHGLLDQCKVYEVRSLAFIIQNRLEDAVLTLRQSLALLGVEFPAQPTQEDIIAALVDVGSAIGDYPIEELIELPPMTDPVKLAVMRLLAILSSAAYVAAPPLFPLVVLRELTLVAKYGNTGALAYGYAMYGLILVGAVGDIDSAYAFGKLALRVLERYEAREYAVRTLFIWNMLSGHWKTHIRESLRGLEEVHRMALELGDPEFAGWAANWHVINAFFMGQQLAELDRRTGVWLQAIIQCKQESARYYTLILHQTIQNLRGLSEEPCRLVGAVYDEEKMLPLHLAANDAFGLASLALYKLQLCVLFGRHAEALEHSVVVDRLVGAVTSNVRLPIFIFFDALARLGLYAKVTPEERERMFKRVNEGVAKMKAWAGHSPMNYGAKHALLLAERHRVLGETESARAEYYRAIDLAREHEFRNDEALATELFASFLRERGEQEVALLFMTKARHLYHLWGAEAKVRELDHTFPELLARVTRGSGESRTPSSTESTTTQDSHSSQALDLVSVLKASQAISGEVVLTQLLEKLVRIVVENAGARWGLLVLQGERPLVAVAESSPGAKVGKVSLHESTEQVPVEFSRAIIRYVERTHEVVVLGDASEAGAFQLEANVLARRPKSVLCMPILHQKKRVGILYLENELLANAFTPERCEVLELLAAQAAISLENAKLYDTLDARVKERTQELSEALQRLRETQKQLVLQEKLAALGSLTSGIAHEIKNPLNFVNNFAESTVTLVSELQEEIHLQRARPTKVGAEAVDQLLGELSIAAKKISEHSGRADRIIRAMLDHARSGVGVARRVDINALVQEHVNLAMVGHDARKGALVLAATLHADYDEALGSEVIVPEELGRVILNLLNNTLYTLELKKRRLGDAFTPILEVKTRSLEDRFELRIRDNGEGIQAAQKDKIFTPFFTTKPPGEGTGLGLSISHDIVVQGHGGSLVFTSEEGEFTEFVMTLPKRTS</sequence>
<dbReference type="EC" id="2.7.13.3" evidence="2"/>
<dbReference type="Gene3D" id="3.30.200.20">
    <property type="entry name" value="Phosphorylase Kinase, domain 1"/>
    <property type="match status" value="1"/>
</dbReference>
<feature type="domain" description="Protein kinase" evidence="7">
    <location>
        <begin position="7"/>
        <end position="270"/>
    </location>
</feature>
<evidence type="ECO:0000259" key="8">
    <source>
        <dbReference type="PROSITE" id="PS50109"/>
    </source>
</evidence>
<dbReference type="Proteomes" id="UP001611383">
    <property type="component" value="Chromosome"/>
</dbReference>
<evidence type="ECO:0000256" key="3">
    <source>
        <dbReference type="ARBA" id="ARBA00022553"/>
    </source>
</evidence>